<dbReference type="CDD" id="cd02440">
    <property type="entry name" value="AdoMet_MTases"/>
    <property type="match status" value="1"/>
</dbReference>
<dbReference type="Proteomes" id="UP000611708">
    <property type="component" value="Unassembled WGS sequence"/>
</dbReference>
<evidence type="ECO:0000256" key="7">
    <source>
        <dbReference type="ARBA" id="ARBA00022679"/>
    </source>
</evidence>
<evidence type="ECO:0000256" key="2">
    <source>
        <dbReference type="ARBA" id="ARBA00005369"/>
    </source>
</evidence>
<dbReference type="PANTHER" id="PTHR11579:SF0">
    <property type="entry name" value="PROTEIN-L-ISOASPARTATE(D-ASPARTATE) O-METHYLTRANSFERASE"/>
    <property type="match status" value="1"/>
</dbReference>
<evidence type="ECO:0000256" key="4">
    <source>
        <dbReference type="ARBA" id="ARBA00013346"/>
    </source>
</evidence>
<accession>A0ABS0HSU1</accession>
<dbReference type="EC" id="2.1.1.77" evidence="3"/>
<comment type="subcellular location">
    <subcellularLocation>
        <location evidence="1">Cytoplasm</location>
    </subcellularLocation>
</comment>
<evidence type="ECO:0000256" key="3">
    <source>
        <dbReference type="ARBA" id="ARBA00011890"/>
    </source>
</evidence>
<dbReference type="Pfam" id="PF01135">
    <property type="entry name" value="PCMT"/>
    <property type="match status" value="1"/>
</dbReference>
<evidence type="ECO:0000256" key="1">
    <source>
        <dbReference type="ARBA" id="ARBA00004496"/>
    </source>
</evidence>
<keyword evidence="5" id="KW-0963">Cytoplasm</keyword>
<dbReference type="InterPro" id="IPR029063">
    <property type="entry name" value="SAM-dependent_MTases_sf"/>
</dbReference>
<keyword evidence="6 12" id="KW-0489">Methyltransferase</keyword>
<dbReference type="PANTHER" id="PTHR11579">
    <property type="entry name" value="PROTEIN-L-ISOASPARTATE O-METHYLTRANSFERASE"/>
    <property type="match status" value="1"/>
</dbReference>
<evidence type="ECO:0000256" key="6">
    <source>
        <dbReference type="ARBA" id="ARBA00022603"/>
    </source>
</evidence>
<sequence length="301" mass="32755">MPMSSVFSQDELAVIRRAYAKQILTLSSVADDSRLEDAFGTVPRERFLGAPPWLMSRATRGYEAVASHDPTVLYQDALFALASENGVNNGSPSLHARCLHALSLREGERVAHIGAGTGYYTALLAHLVGTKGHVLAVEFDPVLAERARDNLADRSNVTVVQGDGAEWPQEDVDAVYVNFAVERPAEAWIERLKPNGRLIFPLGVPRPKPSPLGGTHSLYGAGLYVTRKKAGFAVRWLGHVSFVCAEGRLSQPGEDRRELQAAFESGGMEFVRSMVWRESASPGRCCFTGAGWALSYDAVPE</sequence>
<proteinExistence type="inferred from homology"/>
<protein>
    <recommendedName>
        <fullName evidence="4">Protein-L-isoaspartate O-methyltransferase</fullName>
        <ecNumber evidence="3">2.1.1.77</ecNumber>
    </recommendedName>
    <alternativeName>
        <fullName evidence="11">L-isoaspartyl protein carboxyl methyltransferase</fullName>
    </alternativeName>
    <alternativeName>
        <fullName evidence="9">Protein L-isoaspartyl methyltransferase</fullName>
    </alternativeName>
    <alternativeName>
        <fullName evidence="10">Protein-beta-aspartate methyltransferase</fullName>
    </alternativeName>
</protein>
<evidence type="ECO:0000256" key="10">
    <source>
        <dbReference type="ARBA" id="ARBA00031323"/>
    </source>
</evidence>
<reference evidence="12 13" key="1">
    <citation type="submission" date="2020-11" db="EMBL/GenBank/DDBJ databases">
        <authorList>
            <person name="Kim M.K."/>
        </authorList>
    </citation>
    <scope>NUCLEOTIDE SEQUENCE [LARGE SCALE GENOMIC DNA]</scope>
    <source>
        <strain evidence="12 13">BT290</strain>
    </source>
</reference>
<dbReference type="InterPro" id="IPR000682">
    <property type="entry name" value="PCMT"/>
</dbReference>
<dbReference type="GO" id="GO:0032259">
    <property type="term" value="P:methylation"/>
    <property type="evidence" value="ECO:0007669"/>
    <property type="project" value="UniProtKB-KW"/>
</dbReference>
<keyword evidence="13" id="KW-1185">Reference proteome</keyword>
<evidence type="ECO:0000256" key="9">
    <source>
        <dbReference type="ARBA" id="ARBA00030757"/>
    </source>
</evidence>
<dbReference type="EMBL" id="JADQDN010000004">
    <property type="protein sequence ID" value="MBF9196545.1"/>
    <property type="molecule type" value="Genomic_DNA"/>
</dbReference>
<evidence type="ECO:0000256" key="5">
    <source>
        <dbReference type="ARBA" id="ARBA00022490"/>
    </source>
</evidence>
<dbReference type="Gene3D" id="3.40.50.150">
    <property type="entry name" value="Vaccinia Virus protein VP39"/>
    <property type="match status" value="1"/>
</dbReference>
<dbReference type="SUPFAM" id="SSF53335">
    <property type="entry name" value="S-adenosyl-L-methionine-dependent methyltransferases"/>
    <property type="match status" value="1"/>
</dbReference>
<comment type="similarity">
    <text evidence="2">Belongs to the methyltransferase superfamily. L-isoaspartyl/D-aspartyl protein methyltransferase family.</text>
</comment>
<evidence type="ECO:0000313" key="13">
    <source>
        <dbReference type="Proteomes" id="UP000611708"/>
    </source>
</evidence>
<evidence type="ECO:0000313" key="12">
    <source>
        <dbReference type="EMBL" id="MBF9196545.1"/>
    </source>
</evidence>
<keyword evidence="7" id="KW-0808">Transferase</keyword>
<comment type="caution">
    <text evidence="12">The sequence shown here is derived from an EMBL/GenBank/DDBJ whole genome shotgun (WGS) entry which is preliminary data.</text>
</comment>
<gene>
    <name evidence="12" type="ORF">I2H36_10880</name>
</gene>
<dbReference type="GO" id="GO:0008168">
    <property type="term" value="F:methyltransferase activity"/>
    <property type="evidence" value="ECO:0007669"/>
    <property type="project" value="UniProtKB-KW"/>
</dbReference>
<evidence type="ECO:0000256" key="11">
    <source>
        <dbReference type="ARBA" id="ARBA00031350"/>
    </source>
</evidence>
<keyword evidence="8" id="KW-0949">S-adenosyl-L-methionine</keyword>
<organism evidence="12 13">
    <name type="scientific">Microvirga terrestris</name>
    <dbReference type="NCBI Taxonomy" id="2791024"/>
    <lineage>
        <taxon>Bacteria</taxon>
        <taxon>Pseudomonadati</taxon>
        <taxon>Pseudomonadota</taxon>
        <taxon>Alphaproteobacteria</taxon>
        <taxon>Hyphomicrobiales</taxon>
        <taxon>Methylobacteriaceae</taxon>
        <taxon>Microvirga</taxon>
    </lineage>
</organism>
<evidence type="ECO:0000256" key="8">
    <source>
        <dbReference type="ARBA" id="ARBA00022691"/>
    </source>
</evidence>
<name>A0ABS0HSU1_9HYPH</name>